<accession>A0A9X6NM58</accession>
<dbReference type="Proteomes" id="UP000192578">
    <property type="component" value="Unassembled WGS sequence"/>
</dbReference>
<comment type="caution">
    <text evidence="1">The sequence shown here is derived from an EMBL/GenBank/DDBJ whole genome shotgun (WGS) entry which is preliminary data.</text>
</comment>
<dbReference type="AlphaFoldDB" id="A0A9X6NM58"/>
<keyword evidence="2" id="KW-1185">Reference proteome</keyword>
<evidence type="ECO:0000313" key="2">
    <source>
        <dbReference type="Proteomes" id="UP000192578"/>
    </source>
</evidence>
<dbReference type="EMBL" id="MTYJ01000693">
    <property type="protein sequence ID" value="OWA55358.1"/>
    <property type="molecule type" value="Genomic_DNA"/>
</dbReference>
<evidence type="ECO:0000313" key="1">
    <source>
        <dbReference type="EMBL" id="OWA55358.1"/>
    </source>
</evidence>
<proteinExistence type="predicted"/>
<gene>
    <name evidence="1" type="ORF">BV898_19742</name>
</gene>
<protein>
    <submittedName>
        <fullName evidence="1">Uncharacterized protein</fullName>
    </submittedName>
</protein>
<organism evidence="1 2">
    <name type="scientific">Hypsibius exemplaris</name>
    <name type="common">Freshwater tardigrade</name>
    <dbReference type="NCBI Taxonomy" id="2072580"/>
    <lineage>
        <taxon>Eukaryota</taxon>
        <taxon>Metazoa</taxon>
        <taxon>Ecdysozoa</taxon>
        <taxon>Tardigrada</taxon>
        <taxon>Eutardigrada</taxon>
        <taxon>Parachela</taxon>
        <taxon>Hypsibioidea</taxon>
        <taxon>Hypsibiidae</taxon>
        <taxon>Hypsibius</taxon>
    </lineage>
</organism>
<reference evidence="2" key="1">
    <citation type="submission" date="2017-01" db="EMBL/GenBank/DDBJ databases">
        <title>Comparative genomics of anhydrobiosis in the tardigrade Hypsibius dujardini.</title>
        <authorList>
            <person name="Yoshida Y."/>
            <person name="Koutsovoulos G."/>
            <person name="Laetsch D."/>
            <person name="Stevens L."/>
            <person name="Kumar S."/>
            <person name="Horikawa D."/>
            <person name="Ishino K."/>
            <person name="Komine S."/>
            <person name="Tomita M."/>
            <person name="Blaxter M."/>
            <person name="Arakawa K."/>
        </authorList>
    </citation>
    <scope>NUCLEOTIDE SEQUENCE [LARGE SCALE GENOMIC DNA]</scope>
    <source>
        <strain evidence="2">Z151</strain>
    </source>
</reference>
<sequence length="75" mass="8101">MGVAFQAAAPTEELFSIKKAAIFITRSVGYGHQMDVPTDRAFEKIRLPKEPTTVAVEVEDGVGHHPASQIARGSH</sequence>
<name>A0A9X6NM58_HYPEX</name>